<evidence type="ECO:0000256" key="1">
    <source>
        <dbReference type="ARBA" id="ARBA00004651"/>
    </source>
</evidence>
<dbReference type="PANTHER" id="PTHR43394">
    <property type="entry name" value="ATP-DEPENDENT PERMEASE MDL1, MITOCHONDRIAL"/>
    <property type="match status" value="1"/>
</dbReference>
<keyword evidence="6 13" id="KW-0067">ATP-binding</keyword>
<keyword evidence="8 10" id="KW-0472">Membrane</keyword>
<dbReference type="InterPro" id="IPR003593">
    <property type="entry name" value="AAA+_ATPase"/>
</dbReference>
<comment type="subcellular location">
    <subcellularLocation>
        <location evidence="1">Cell membrane</location>
        <topology evidence="1">Multi-pass membrane protein</topology>
    </subcellularLocation>
</comment>
<gene>
    <name evidence="13" type="primary">bmrA</name>
    <name evidence="13" type="ORF">MOBUDSM44075_03847</name>
</gene>
<dbReference type="Gene3D" id="3.40.50.300">
    <property type="entry name" value="P-loop containing nucleotide triphosphate hydrolases"/>
    <property type="match status" value="1"/>
</dbReference>
<evidence type="ECO:0000256" key="9">
    <source>
        <dbReference type="ARBA" id="ARBA00061644"/>
    </source>
</evidence>
<evidence type="ECO:0000256" key="3">
    <source>
        <dbReference type="ARBA" id="ARBA00022475"/>
    </source>
</evidence>
<dbReference type="CDD" id="cd18551">
    <property type="entry name" value="ABC_6TM_LmrA_like"/>
    <property type="match status" value="1"/>
</dbReference>
<organism evidence="13 14">
    <name type="scientific">Mycolicibacterium obuense</name>
    <dbReference type="NCBI Taxonomy" id="1807"/>
    <lineage>
        <taxon>Bacteria</taxon>
        <taxon>Bacillati</taxon>
        <taxon>Actinomycetota</taxon>
        <taxon>Actinomycetes</taxon>
        <taxon>Mycobacteriales</taxon>
        <taxon>Mycobacteriaceae</taxon>
        <taxon>Mycolicibacterium</taxon>
    </lineage>
</organism>
<proteinExistence type="inferred from homology"/>
<sequence length="596" mass="63554">MSDVRTQSRPSKLSILWDFARPHRGRLVVALLLGLGVSGAELATPLVTRWVLDAMGPKGSGFAAPALLLAGVIVVGAVLSWRQWVLLGTLAEDVVFDARRGMITQFLKARLIPLQKRSNGELVTRVTSDTVLLREATSSSAVGLVNGSITVIGTLVLMVYLSPVLASVTIGTIALIAVVFAVLMPAIGRAQESAQRSLGDLGGHLETTLRAVKTVKVAGAEDRQSGSLVALAQQSREHSLRAVRREALTWSVAFSGIQTATLVIVCGGAYLVADGQLTMPTLVAFLLYAVGLLGPTMELSHHLTTLQAGVAAAARIRDVRSLELERSAPGAAVATRAGDSPAIVFDRVTACYSDSGRPVLRDVYLEIPATGHTAIVGPSGAGKTTLFALMLRFIEPQAGELRLGSTAYRDVDISAVRRRFGYVEQDSPLLPGTLRENLVFANPAASQRAIDDVVARLQLDDLVDGLEHGLDTDVAAATISGGQRQRVALARALLAEPDVLLLDEVTAQIDGISEAAVHEVLRSQAKQRSVVTIAHRLSTVIDADTIVVTERGRIVDRGRHQELIERCSLYRRLVEALRLDTDAESARTGIPERIAP</sequence>
<feature type="transmembrane region" description="Helical" evidence="10">
    <location>
        <begin position="167"/>
        <end position="187"/>
    </location>
</feature>
<dbReference type="InterPro" id="IPR039421">
    <property type="entry name" value="Type_1_exporter"/>
</dbReference>
<feature type="domain" description="ABC transmembrane type-1" evidence="12">
    <location>
        <begin position="28"/>
        <end position="308"/>
    </location>
</feature>
<dbReference type="Pfam" id="PF00005">
    <property type="entry name" value="ABC_tran"/>
    <property type="match status" value="1"/>
</dbReference>
<feature type="domain" description="ABC transporter" evidence="11">
    <location>
        <begin position="343"/>
        <end position="576"/>
    </location>
</feature>
<dbReference type="InterPro" id="IPR011527">
    <property type="entry name" value="ABC1_TM_dom"/>
</dbReference>
<dbReference type="GO" id="GO:0016887">
    <property type="term" value="F:ATP hydrolysis activity"/>
    <property type="evidence" value="ECO:0007669"/>
    <property type="project" value="InterPro"/>
</dbReference>
<evidence type="ECO:0000256" key="4">
    <source>
        <dbReference type="ARBA" id="ARBA00022692"/>
    </source>
</evidence>
<dbReference type="InterPro" id="IPR036640">
    <property type="entry name" value="ABC1_TM_sf"/>
</dbReference>
<dbReference type="SUPFAM" id="SSF52540">
    <property type="entry name" value="P-loop containing nucleoside triphosphate hydrolases"/>
    <property type="match status" value="1"/>
</dbReference>
<dbReference type="AlphaFoldDB" id="A0A0J6VR51"/>
<name>A0A0J6VR51_9MYCO</name>
<dbReference type="InterPro" id="IPR003439">
    <property type="entry name" value="ABC_transporter-like_ATP-bd"/>
</dbReference>
<dbReference type="SUPFAM" id="SSF90123">
    <property type="entry name" value="ABC transporter transmembrane region"/>
    <property type="match status" value="1"/>
</dbReference>
<feature type="transmembrane region" description="Helical" evidence="10">
    <location>
        <begin position="141"/>
        <end position="161"/>
    </location>
</feature>
<accession>A0A0J6VR51</accession>
<dbReference type="PROSITE" id="PS50929">
    <property type="entry name" value="ABC_TM1F"/>
    <property type="match status" value="1"/>
</dbReference>
<dbReference type="FunFam" id="3.40.50.300:FF:000299">
    <property type="entry name" value="ABC transporter ATP-binding protein/permease"/>
    <property type="match status" value="1"/>
</dbReference>
<dbReference type="EC" id="3.6.3.-" evidence="13"/>
<dbReference type="GO" id="GO:0015421">
    <property type="term" value="F:ABC-type oligopeptide transporter activity"/>
    <property type="evidence" value="ECO:0007669"/>
    <property type="project" value="TreeGrafter"/>
</dbReference>
<dbReference type="EMBL" id="JYNU01000026">
    <property type="protein sequence ID" value="KMO73515.1"/>
    <property type="molecule type" value="Genomic_DNA"/>
</dbReference>
<evidence type="ECO:0000256" key="6">
    <source>
        <dbReference type="ARBA" id="ARBA00022840"/>
    </source>
</evidence>
<comment type="similarity">
    <text evidence="9">Belongs to the ABC transporter superfamily. Lipid exporter (TC 3.A.1.106) family.</text>
</comment>
<evidence type="ECO:0000256" key="10">
    <source>
        <dbReference type="SAM" id="Phobius"/>
    </source>
</evidence>
<comment type="caution">
    <text evidence="13">The sequence shown here is derived from an EMBL/GenBank/DDBJ whole genome shotgun (WGS) entry which is preliminary data.</text>
</comment>
<dbReference type="PROSITE" id="PS50893">
    <property type="entry name" value="ABC_TRANSPORTER_2"/>
    <property type="match status" value="1"/>
</dbReference>
<evidence type="ECO:0000313" key="13">
    <source>
        <dbReference type="EMBL" id="KMO73515.1"/>
    </source>
</evidence>
<dbReference type="GO" id="GO:0005524">
    <property type="term" value="F:ATP binding"/>
    <property type="evidence" value="ECO:0007669"/>
    <property type="project" value="UniProtKB-KW"/>
</dbReference>
<dbReference type="GO" id="GO:0005886">
    <property type="term" value="C:plasma membrane"/>
    <property type="evidence" value="ECO:0007669"/>
    <property type="project" value="UniProtKB-SubCell"/>
</dbReference>
<evidence type="ECO:0000259" key="11">
    <source>
        <dbReference type="PROSITE" id="PS50893"/>
    </source>
</evidence>
<keyword evidence="7 10" id="KW-1133">Transmembrane helix</keyword>
<dbReference type="InterPro" id="IPR017871">
    <property type="entry name" value="ABC_transporter-like_CS"/>
</dbReference>
<keyword evidence="13" id="KW-0378">Hydrolase</keyword>
<evidence type="ECO:0000256" key="7">
    <source>
        <dbReference type="ARBA" id="ARBA00022989"/>
    </source>
</evidence>
<dbReference type="PANTHER" id="PTHR43394:SF1">
    <property type="entry name" value="ATP-BINDING CASSETTE SUB-FAMILY B MEMBER 10, MITOCHONDRIAL"/>
    <property type="match status" value="1"/>
</dbReference>
<keyword evidence="2" id="KW-0813">Transport</keyword>
<protein>
    <submittedName>
        <fullName evidence="13">Multidrug resistance ABC transporter ATP-binding/permease protein BmrA</fullName>
        <ecNumber evidence="13">3.6.3.-</ecNumber>
    </submittedName>
</protein>
<dbReference type="Pfam" id="PF00664">
    <property type="entry name" value="ABC_membrane"/>
    <property type="match status" value="1"/>
</dbReference>
<feature type="transmembrane region" description="Helical" evidence="10">
    <location>
        <begin position="63"/>
        <end position="81"/>
    </location>
</feature>
<keyword evidence="4 10" id="KW-0812">Transmembrane</keyword>
<dbReference type="InterPro" id="IPR027417">
    <property type="entry name" value="P-loop_NTPase"/>
</dbReference>
<evidence type="ECO:0000256" key="2">
    <source>
        <dbReference type="ARBA" id="ARBA00022448"/>
    </source>
</evidence>
<keyword evidence="3" id="KW-1003">Cell membrane</keyword>
<evidence type="ECO:0000259" key="12">
    <source>
        <dbReference type="PROSITE" id="PS50929"/>
    </source>
</evidence>
<dbReference type="SMART" id="SM00382">
    <property type="entry name" value="AAA"/>
    <property type="match status" value="1"/>
</dbReference>
<dbReference type="Gene3D" id="1.20.1560.10">
    <property type="entry name" value="ABC transporter type 1, transmembrane domain"/>
    <property type="match status" value="1"/>
</dbReference>
<evidence type="ECO:0000256" key="5">
    <source>
        <dbReference type="ARBA" id="ARBA00022741"/>
    </source>
</evidence>
<evidence type="ECO:0000313" key="14">
    <source>
        <dbReference type="Proteomes" id="UP000036313"/>
    </source>
</evidence>
<reference evidence="13 14" key="1">
    <citation type="journal article" date="2015" name="Genome Biol. Evol.">
        <title>Characterization of Three Mycobacterium spp. with Potential Use in Bioremediation by Genome Sequencing and Comparative Genomics.</title>
        <authorList>
            <person name="Das S."/>
            <person name="Pettersson B.M."/>
            <person name="Behra P.R."/>
            <person name="Ramesh M."/>
            <person name="Dasgupta S."/>
            <person name="Bhattacharya A."/>
            <person name="Kirsebom L.A."/>
        </authorList>
    </citation>
    <scope>NUCLEOTIDE SEQUENCE [LARGE SCALE GENOMIC DNA]</scope>
    <source>
        <strain evidence="13 14">DSM 44075</strain>
    </source>
</reference>
<dbReference type="PATRIC" id="fig|1807.14.peg.3871"/>
<dbReference type="Proteomes" id="UP000036313">
    <property type="component" value="Unassembled WGS sequence"/>
</dbReference>
<dbReference type="PROSITE" id="PS00211">
    <property type="entry name" value="ABC_TRANSPORTER_1"/>
    <property type="match status" value="1"/>
</dbReference>
<evidence type="ECO:0000256" key="8">
    <source>
        <dbReference type="ARBA" id="ARBA00023136"/>
    </source>
</evidence>
<feature type="transmembrane region" description="Helical" evidence="10">
    <location>
        <begin position="247"/>
        <end position="271"/>
    </location>
</feature>
<keyword evidence="5" id="KW-0547">Nucleotide-binding</keyword>